<evidence type="ECO:0000256" key="1">
    <source>
        <dbReference type="ARBA" id="ARBA00001633"/>
    </source>
</evidence>
<evidence type="ECO:0000256" key="6">
    <source>
        <dbReference type="ARBA" id="ARBA00022822"/>
    </source>
</evidence>
<keyword evidence="4 9" id="KW-0028">Amino-acid biosynthesis</keyword>
<dbReference type="InterPro" id="IPR001468">
    <property type="entry name" value="Indole-3-GlycerolPSynthase_CS"/>
</dbReference>
<comment type="similarity">
    <text evidence="3 9">Belongs to the TrpC family.</text>
</comment>
<reference evidence="11 12" key="1">
    <citation type="submission" date="2011-08" db="EMBL/GenBank/DDBJ databases">
        <title>The Genome Sequence of Clostridium hathewayi WAL-18680.</title>
        <authorList>
            <consortium name="The Broad Institute Genome Sequencing Platform"/>
            <person name="Earl A."/>
            <person name="Ward D."/>
            <person name="Feldgarden M."/>
            <person name="Gevers D."/>
            <person name="Finegold S.M."/>
            <person name="Summanen P.H."/>
            <person name="Molitoris D.R."/>
            <person name="Song M."/>
            <person name="Daigneault M."/>
            <person name="Allen-Vercoe E."/>
            <person name="Young S.K."/>
            <person name="Zeng Q."/>
            <person name="Gargeya S."/>
            <person name="Fitzgerald M."/>
            <person name="Haas B."/>
            <person name="Abouelleil A."/>
            <person name="Alvarado L."/>
            <person name="Arachchi H.M."/>
            <person name="Berlin A."/>
            <person name="Brown A."/>
            <person name="Chapman S.B."/>
            <person name="Chen Z."/>
            <person name="Dunbar C."/>
            <person name="Freedman E."/>
            <person name="Gearin G."/>
            <person name="Gellesch M."/>
            <person name="Goldberg J."/>
            <person name="Griggs A."/>
            <person name="Gujja S."/>
            <person name="Heiman D."/>
            <person name="Howarth C."/>
            <person name="Larson L."/>
            <person name="Lui A."/>
            <person name="MacDonald P.J.P."/>
            <person name="Montmayeur A."/>
            <person name="Murphy C."/>
            <person name="Neiman D."/>
            <person name="Pearson M."/>
            <person name="Priest M."/>
            <person name="Roberts A."/>
            <person name="Saif S."/>
            <person name="Shea T."/>
            <person name="Shenoy N."/>
            <person name="Sisk P."/>
            <person name="Stolte C."/>
            <person name="Sykes S."/>
            <person name="Wortman J."/>
            <person name="Nusbaum C."/>
            <person name="Birren B."/>
        </authorList>
    </citation>
    <scope>NUCLEOTIDE SEQUENCE [LARGE SCALE GENOMIC DNA]</scope>
    <source>
        <strain evidence="11 12">WAL-18680</strain>
    </source>
</reference>
<comment type="catalytic activity">
    <reaction evidence="1 9">
        <text>1-(2-carboxyphenylamino)-1-deoxy-D-ribulose 5-phosphate + H(+) = (1S,2R)-1-C-(indol-3-yl)glycerol 3-phosphate + CO2 + H2O</text>
        <dbReference type="Rhea" id="RHEA:23476"/>
        <dbReference type="ChEBI" id="CHEBI:15377"/>
        <dbReference type="ChEBI" id="CHEBI:15378"/>
        <dbReference type="ChEBI" id="CHEBI:16526"/>
        <dbReference type="ChEBI" id="CHEBI:58613"/>
        <dbReference type="ChEBI" id="CHEBI:58866"/>
        <dbReference type="EC" id="4.1.1.48"/>
    </reaction>
</comment>
<keyword evidence="5 9" id="KW-0210">Decarboxylase</keyword>
<dbReference type="InterPro" id="IPR045186">
    <property type="entry name" value="Indole-3-glycerol_P_synth"/>
</dbReference>
<dbReference type="EC" id="4.1.1.48" evidence="9"/>
<evidence type="ECO:0000313" key="11">
    <source>
        <dbReference type="EMBL" id="EHI61877.1"/>
    </source>
</evidence>
<dbReference type="SUPFAM" id="SSF51366">
    <property type="entry name" value="Ribulose-phoshate binding barrel"/>
    <property type="match status" value="1"/>
</dbReference>
<dbReference type="Pfam" id="PF00218">
    <property type="entry name" value="IGPS"/>
    <property type="match status" value="1"/>
</dbReference>
<gene>
    <name evidence="9" type="primary">trpC</name>
    <name evidence="11" type="ORF">HMPREF9473_00328</name>
</gene>
<dbReference type="AlphaFoldDB" id="G5I9Y9"/>
<dbReference type="PROSITE" id="PS00614">
    <property type="entry name" value="IGPS"/>
    <property type="match status" value="1"/>
</dbReference>
<dbReference type="HOGENOM" id="CLU_034247_2_0_9"/>
<evidence type="ECO:0000256" key="5">
    <source>
        <dbReference type="ARBA" id="ARBA00022793"/>
    </source>
</evidence>
<protein>
    <recommendedName>
        <fullName evidence="9">Indole-3-glycerol phosphate synthase</fullName>
        <shortName evidence="9">IGPS</shortName>
        <ecNumber evidence="9">4.1.1.48</ecNumber>
    </recommendedName>
</protein>
<keyword evidence="12" id="KW-1185">Reference proteome</keyword>
<keyword evidence="7 9" id="KW-0057">Aromatic amino acid biosynthesis</keyword>
<evidence type="ECO:0000259" key="10">
    <source>
        <dbReference type="Pfam" id="PF00218"/>
    </source>
</evidence>
<proteinExistence type="inferred from homology"/>
<evidence type="ECO:0000256" key="8">
    <source>
        <dbReference type="ARBA" id="ARBA00023239"/>
    </source>
</evidence>
<dbReference type="CDD" id="cd00331">
    <property type="entry name" value="IGPS"/>
    <property type="match status" value="1"/>
</dbReference>
<organism evidence="11 12">
    <name type="scientific">Hungatella hathewayi WAL-18680</name>
    <dbReference type="NCBI Taxonomy" id="742737"/>
    <lineage>
        <taxon>Bacteria</taxon>
        <taxon>Bacillati</taxon>
        <taxon>Bacillota</taxon>
        <taxon>Clostridia</taxon>
        <taxon>Lachnospirales</taxon>
        <taxon>Lachnospiraceae</taxon>
        <taxon>Hungatella</taxon>
    </lineage>
</organism>
<dbReference type="Gene3D" id="3.20.20.70">
    <property type="entry name" value="Aldolase class I"/>
    <property type="match status" value="1"/>
</dbReference>
<dbReference type="RefSeq" id="WP_006778310.1">
    <property type="nucleotide sequence ID" value="NZ_CP040506.1"/>
</dbReference>
<dbReference type="PATRIC" id="fig|742737.3.peg.323"/>
<feature type="domain" description="Indole-3-glycerol phosphate synthase" evidence="10">
    <location>
        <begin position="3"/>
        <end position="253"/>
    </location>
</feature>
<dbReference type="InterPro" id="IPR013785">
    <property type="entry name" value="Aldolase_TIM"/>
</dbReference>
<dbReference type="UniPathway" id="UPA00035">
    <property type="reaction ID" value="UER00043"/>
</dbReference>
<evidence type="ECO:0000256" key="9">
    <source>
        <dbReference type="HAMAP-Rule" id="MF_00134"/>
    </source>
</evidence>
<dbReference type="PANTHER" id="PTHR22854">
    <property type="entry name" value="TRYPTOPHAN BIOSYNTHESIS PROTEIN"/>
    <property type="match status" value="1"/>
</dbReference>
<accession>G5I9Y9</accession>
<sequence>MILDAIADTARLRVLEAKKRCPLEEMKEKALALPKREFPFEQAINRPDMAFICEVKKASPSKGVIAPNFPYTEIARDYEMAGASAISVLTEPDYFMGCNQYLTEIKNTVQIPLLRKDFTVDEYQIYEAKVIGADAVLLICSLLDTETLSSYINVCDRLGLSALVEAHTKEEVLSAREAGARIIGINNRNLKTFEVDFNNSIQLRSLVPPEILFVAESGIRTAADIHVLYEAGVNAVLIGETLMRSVNKKLELDKLRSGCYLM</sequence>
<dbReference type="OrthoDB" id="9804217at2"/>
<dbReference type="Proteomes" id="UP000005384">
    <property type="component" value="Unassembled WGS sequence"/>
</dbReference>
<evidence type="ECO:0000256" key="3">
    <source>
        <dbReference type="ARBA" id="ARBA00008737"/>
    </source>
</evidence>
<dbReference type="GO" id="GO:0004640">
    <property type="term" value="F:phosphoribosylanthranilate isomerase activity"/>
    <property type="evidence" value="ECO:0007669"/>
    <property type="project" value="TreeGrafter"/>
</dbReference>
<dbReference type="GO" id="GO:0000162">
    <property type="term" value="P:L-tryptophan biosynthetic process"/>
    <property type="evidence" value="ECO:0007669"/>
    <property type="project" value="UniProtKB-UniRule"/>
</dbReference>
<dbReference type="EMBL" id="ADLN01000001">
    <property type="protein sequence ID" value="EHI61877.1"/>
    <property type="molecule type" value="Genomic_DNA"/>
</dbReference>
<dbReference type="InterPro" id="IPR013798">
    <property type="entry name" value="Indole-3-glycerol_P_synth_dom"/>
</dbReference>
<evidence type="ECO:0000256" key="4">
    <source>
        <dbReference type="ARBA" id="ARBA00022605"/>
    </source>
</evidence>
<name>G5I9Y9_9FIRM</name>
<dbReference type="GO" id="GO:0004425">
    <property type="term" value="F:indole-3-glycerol-phosphate synthase activity"/>
    <property type="evidence" value="ECO:0007669"/>
    <property type="project" value="UniProtKB-UniRule"/>
</dbReference>
<keyword evidence="8 9" id="KW-0456">Lyase</keyword>
<dbReference type="FunFam" id="3.20.20.70:FF:000024">
    <property type="entry name" value="Indole-3-glycerol phosphate synthase"/>
    <property type="match status" value="1"/>
</dbReference>
<evidence type="ECO:0000256" key="2">
    <source>
        <dbReference type="ARBA" id="ARBA00004696"/>
    </source>
</evidence>
<keyword evidence="6 9" id="KW-0822">Tryptophan biosynthesis</keyword>
<comment type="caution">
    <text evidence="11">The sequence shown here is derived from an EMBL/GenBank/DDBJ whole genome shotgun (WGS) entry which is preliminary data.</text>
</comment>
<evidence type="ECO:0000313" key="12">
    <source>
        <dbReference type="Proteomes" id="UP000005384"/>
    </source>
</evidence>
<dbReference type="NCBIfam" id="NF001377">
    <property type="entry name" value="PRK00278.2-4"/>
    <property type="match status" value="1"/>
</dbReference>
<dbReference type="HAMAP" id="MF_00134_B">
    <property type="entry name" value="IGPS_B"/>
    <property type="match status" value="1"/>
</dbReference>
<comment type="pathway">
    <text evidence="2 9">Amino-acid biosynthesis; L-tryptophan biosynthesis; L-tryptophan from chorismate: step 4/5.</text>
</comment>
<dbReference type="InterPro" id="IPR011060">
    <property type="entry name" value="RibuloseP-bd_barrel"/>
</dbReference>
<evidence type="ECO:0000256" key="7">
    <source>
        <dbReference type="ARBA" id="ARBA00023141"/>
    </source>
</evidence>
<dbReference type="PANTHER" id="PTHR22854:SF2">
    <property type="entry name" value="INDOLE-3-GLYCEROL-PHOSPHATE SYNTHASE"/>
    <property type="match status" value="1"/>
</dbReference>